<gene>
    <name evidence="1" type="ORF">HJG60_011239</name>
</gene>
<proteinExistence type="predicted"/>
<accession>A0A834E581</accession>
<evidence type="ECO:0000313" key="1">
    <source>
        <dbReference type="EMBL" id="KAF6104239.1"/>
    </source>
</evidence>
<evidence type="ECO:0000313" key="2">
    <source>
        <dbReference type="Proteomes" id="UP000664940"/>
    </source>
</evidence>
<sequence>MSFQSNQTLFGSQAQQGLLLGLQLPSCWLLPGSVFFSSLPRPLGPHSPTRHWLPSHPTGYSSKAIASRRPPAGPHCLLRASSTTPALVCPPRHQLGFCSLACLPAGRSSHKAGTFFILLVHPSIQHGARCSVLTWYVNQCGLPGASELRVAELALEPRTSSSLCKLHGAILLTHRCVHSLEPSSALGTQGHHFWSQGKSG</sequence>
<dbReference type="AlphaFoldDB" id="A0A834E581"/>
<dbReference type="EMBL" id="JABVXQ010000006">
    <property type="protein sequence ID" value="KAF6104239.1"/>
    <property type="molecule type" value="Genomic_DNA"/>
</dbReference>
<comment type="caution">
    <text evidence="1">The sequence shown here is derived from an EMBL/GenBank/DDBJ whole genome shotgun (WGS) entry which is preliminary data.</text>
</comment>
<name>A0A834E581_9CHIR</name>
<dbReference type="Proteomes" id="UP000664940">
    <property type="component" value="Unassembled WGS sequence"/>
</dbReference>
<protein>
    <submittedName>
        <fullName evidence="1">Uncharacterized protein</fullName>
    </submittedName>
</protein>
<organism evidence="1 2">
    <name type="scientific">Phyllostomus discolor</name>
    <name type="common">pale spear-nosed bat</name>
    <dbReference type="NCBI Taxonomy" id="89673"/>
    <lineage>
        <taxon>Eukaryota</taxon>
        <taxon>Metazoa</taxon>
        <taxon>Chordata</taxon>
        <taxon>Craniata</taxon>
        <taxon>Vertebrata</taxon>
        <taxon>Euteleostomi</taxon>
        <taxon>Mammalia</taxon>
        <taxon>Eutheria</taxon>
        <taxon>Laurasiatheria</taxon>
        <taxon>Chiroptera</taxon>
        <taxon>Yangochiroptera</taxon>
        <taxon>Phyllostomidae</taxon>
        <taxon>Phyllostominae</taxon>
        <taxon>Phyllostomus</taxon>
    </lineage>
</organism>
<reference evidence="1 2" key="1">
    <citation type="journal article" date="2020" name="Nature">
        <title>Six reference-quality genomes reveal evolution of bat adaptations.</title>
        <authorList>
            <person name="Jebb D."/>
            <person name="Huang Z."/>
            <person name="Pippel M."/>
            <person name="Hughes G.M."/>
            <person name="Lavrichenko K."/>
            <person name="Devanna P."/>
            <person name="Winkler S."/>
            <person name="Jermiin L.S."/>
            <person name="Skirmuntt E.C."/>
            <person name="Katzourakis A."/>
            <person name="Burkitt-Gray L."/>
            <person name="Ray D.A."/>
            <person name="Sullivan K.A.M."/>
            <person name="Roscito J.G."/>
            <person name="Kirilenko B.M."/>
            <person name="Davalos L.M."/>
            <person name="Corthals A.P."/>
            <person name="Power M.L."/>
            <person name="Jones G."/>
            <person name="Ransome R.D."/>
            <person name="Dechmann D.K.N."/>
            <person name="Locatelli A.G."/>
            <person name="Puechmaille S.J."/>
            <person name="Fedrigo O."/>
            <person name="Jarvis E.D."/>
            <person name="Hiller M."/>
            <person name="Vernes S.C."/>
            <person name="Myers E.W."/>
            <person name="Teeling E.C."/>
        </authorList>
    </citation>
    <scope>NUCLEOTIDE SEQUENCE [LARGE SCALE GENOMIC DNA]</scope>
    <source>
        <strain evidence="1">Bat1K_MPI-CBG_1</strain>
    </source>
</reference>